<keyword evidence="1" id="KW-1133">Transmembrane helix</keyword>
<protein>
    <submittedName>
        <fullName evidence="2">CIR protein</fullName>
    </submittedName>
</protein>
<dbReference type="AlphaFoldDB" id="A0A1D3L7E7"/>
<feature type="transmembrane region" description="Helical" evidence="1">
    <location>
        <begin position="244"/>
        <end position="268"/>
    </location>
</feature>
<keyword evidence="1" id="KW-0812">Transmembrane</keyword>
<dbReference type="InterPro" id="IPR006477">
    <property type="entry name" value="Yir_bir_cir"/>
</dbReference>
<evidence type="ECO:0000313" key="2">
    <source>
        <dbReference type="EMBL" id="SCL83990.1"/>
    </source>
</evidence>
<proteinExistence type="predicted"/>
<evidence type="ECO:0000313" key="3">
    <source>
        <dbReference type="Proteomes" id="UP000195489"/>
    </source>
</evidence>
<name>A0A1D3L7E7_PLACU</name>
<organism evidence="2 3">
    <name type="scientific">Plasmodium chabaudi chabaudi</name>
    <dbReference type="NCBI Taxonomy" id="31271"/>
    <lineage>
        <taxon>Eukaryota</taxon>
        <taxon>Sar</taxon>
        <taxon>Alveolata</taxon>
        <taxon>Apicomplexa</taxon>
        <taxon>Aconoidasida</taxon>
        <taxon>Haemosporida</taxon>
        <taxon>Plasmodiidae</taxon>
        <taxon>Plasmodium</taxon>
        <taxon>Plasmodium (Vinckeia)</taxon>
    </lineage>
</organism>
<dbReference type="Proteomes" id="UP000195489">
    <property type="component" value="Unassembled WGS sequence"/>
</dbReference>
<dbReference type="Pfam" id="PF06022">
    <property type="entry name" value="Cir_Bir_Yir"/>
    <property type="match status" value="1"/>
</dbReference>
<accession>A0A1D3L7E7</accession>
<dbReference type="EMBL" id="FMIM01000075">
    <property type="protein sequence ID" value="SCL83990.1"/>
    <property type="molecule type" value="Genomic_DNA"/>
</dbReference>
<reference evidence="2 3" key="1">
    <citation type="submission" date="2016-08" db="EMBL/GenBank/DDBJ databases">
        <authorList>
            <consortium name="Pathogen Informatics"/>
        </authorList>
    </citation>
    <scope>NUCLEOTIDE SEQUENCE [LARGE SCALE GENOMIC DNA]</scope>
    <source>
        <strain evidence="2 3">CB</strain>
    </source>
</reference>
<gene>
    <name evidence="2" type="ORF">PCHCB_000501900</name>
</gene>
<keyword evidence="1" id="KW-0472">Membrane</keyword>
<dbReference type="NCBIfam" id="TIGR01590">
    <property type="entry name" value="yir-bir-cir_Pla"/>
    <property type="match status" value="1"/>
</dbReference>
<evidence type="ECO:0000256" key="1">
    <source>
        <dbReference type="SAM" id="Phobius"/>
    </source>
</evidence>
<sequence length="283" mass="32736">MDNLCKLVNAVDKGFSVEVNNSKAMIEFDKIQSKYCTSEDEEATCYSYEAIISSYFIKLLNNFKICNGEDNLENDKLAQYTILWLFHKLNKNSQNGISNLNDFRNTYIKENKDIIKIINDDKVYNNCKDVINKKIYSMPIGVKEMSRLYEALKFLCKFYTGCNEKETNYTSCSQDAQDFAKHFEGLNQDSNITGNSSYREILYNLFNDYDHLKTDCAEKCTDCKDIPTLSEVKAPPSSSIAKTLIPVLLTFAIPVFLGIAYKYSLFGFHKRVQRKHLRERLKK</sequence>